<dbReference type="PANTHER" id="PTHR12631:SF10">
    <property type="entry name" value="BETA-XYLOSIDASE-LIKE PROTEIN-RELATED"/>
    <property type="match status" value="1"/>
</dbReference>
<organism evidence="5 6">
    <name type="scientific">Candidatus Eisenbergiella merdipullorum</name>
    <dbReference type="NCBI Taxonomy" id="2838553"/>
    <lineage>
        <taxon>Bacteria</taxon>
        <taxon>Bacillati</taxon>
        <taxon>Bacillota</taxon>
        <taxon>Clostridia</taxon>
        <taxon>Lachnospirales</taxon>
        <taxon>Lachnospiraceae</taxon>
        <taxon>Eisenbergiella</taxon>
    </lineage>
</organism>
<dbReference type="SUPFAM" id="SSF51445">
    <property type="entry name" value="(Trans)glycosidases"/>
    <property type="match status" value="1"/>
</dbReference>
<dbReference type="InterPro" id="IPR017853">
    <property type="entry name" value="GH"/>
</dbReference>
<evidence type="ECO:0000256" key="2">
    <source>
        <dbReference type="ARBA" id="ARBA00022801"/>
    </source>
</evidence>
<gene>
    <name evidence="5" type="ORF">H9717_03660</name>
</gene>
<keyword evidence="2 5" id="KW-0378">Hydrolase</keyword>
<evidence type="ECO:0000259" key="4">
    <source>
        <dbReference type="Pfam" id="PF01229"/>
    </source>
</evidence>
<comment type="caution">
    <text evidence="5">The sequence shown here is derived from an EMBL/GenBank/DDBJ whole genome shotgun (WGS) entry which is preliminary data.</text>
</comment>
<reference evidence="5" key="1">
    <citation type="journal article" date="2021" name="PeerJ">
        <title>Extensive microbial diversity within the chicken gut microbiome revealed by metagenomics and culture.</title>
        <authorList>
            <person name="Gilroy R."/>
            <person name="Ravi A."/>
            <person name="Getino M."/>
            <person name="Pursley I."/>
            <person name="Horton D.L."/>
            <person name="Alikhan N.F."/>
            <person name="Baker D."/>
            <person name="Gharbi K."/>
            <person name="Hall N."/>
            <person name="Watson M."/>
            <person name="Adriaenssens E.M."/>
            <person name="Foster-Nyarko E."/>
            <person name="Jarju S."/>
            <person name="Secka A."/>
            <person name="Antonio M."/>
            <person name="Oren A."/>
            <person name="Chaudhuri R.R."/>
            <person name="La Ragione R."/>
            <person name="Hildebrand F."/>
            <person name="Pallen M.J."/>
        </authorList>
    </citation>
    <scope>NUCLEOTIDE SEQUENCE</scope>
    <source>
        <strain evidence="5">CHK179-7159</strain>
    </source>
</reference>
<reference evidence="5" key="2">
    <citation type="submission" date="2021-04" db="EMBL/GenBank/DDBJ databases">
        <authorList>
            <person name="Gilroy R."/>
        </authorList>
    </citation>
    <scope>NUCLEOTIDE SEQUENCE</scope>
    <source>
        <strain evidence="5">CHK179-7159</strain>
    </source>
</reference>
<dbReference type="AlphaFoldDB" id="A0A9D2KY64"/>
<accession>A0A9D2KY64</accession>
<dbReference type="EC" id="3.2.1.23" evidence="5"/>
<dbReference type="PANTHER" id="PTHR12631">
    <property type="entry name" value="ALPHA-L-IDURONIDASE"/>
    <property type="match status" value="1"/>
</dbReference>
<evidence type="ECO:0000313" key="6">
    <source>
        <dbReference type="Proteomes" id="UP000886858"/>
    </source>
</evidence>
<protein>
    <submittedName>
        <fullName evidence="5">Beta-galactosidase</fullName>
        <ecNumber evidence="5">3.2.1.23</ecNumber>
    </submittedName>
</protein>
<dbReference type="InterPro" id="IPR051923">
    <property type="entry name" value="Glycosyl_Hydrolase_39"/>
</dbReference>
<keyword evidence="3 5" id="KW-0326">Glycosidase</keyword>
<dbReference type="Pfam" id="PF01229">
    <property type="entry name" value="Glyco_hydro_39"/>
    <property type="match status" value="1"/>
</dbReference>
<evidence type="ECO:0000256" key="1">
    <source>
        <dbReference type="ARBA" id="ARBA00008875"/>
    </source>
</evidence>
<dbReference type="InterPro" id="IPR049166">
    <property type="entry name" value="GH39_cat"/>
</dbReference>
<proteinExistence type="inferred from homology"/>
<name>A0A9D2KY64_9FIRM</name>
<dbReference type="Gene3D" id="3.20.20.80">
    <property type="entry name" value="Glycosidases"/>
    <property type="match status" value="1"/>
</dbReference>
<comment type="similarity">
    <text evidence="1">Belongs to the glycosyl hydrolase 39 family.</text>
</comment>
<sequence length="468" mass="53795">MEQLKKIGTIQPKRSSDIQSSKISLGFEKLDRDVFDPRKAYDKVAECGVKKVRLQSGWARTEKEKGVYDFAWLDEIVDNFVQRSIEPWICLCYGNPLYTEAAKQVFGAVGCPPIFTEEEKTAWISYVKAVVRRYKGKVNYFEVWNEPDGTWCWKHGVNATELGEFTLETARAVKEENPDAKTIGGVVCLRALSFLNTAFKTGMGEYLDFISFHEYTHDERNVFEKVESYRALAKRYNPNIELIQGESGSQSKGNGHGALWTGAWTEEIQAKQLARHTIADLLTDVHFTSYFSCMDMIEALNGDINNKASYLDYGYFGILGADFDEDGRSTGEYYRKPSYYVLQNICSVFAEKFSLCKQPIFVHSEYSNRIFDNQLHRYEMISGSFEREGGKAFVYWYPSNIMTTSYRSLLTMEFYTEYRDIKLIDVMDGSIYEIPENLLEDKGDGVYIIRELPVKDTPLILTFGDFLI</sequence>
<dbReference type="EMBL" id="DWYY01000044">
    <property type="protein sequence ID" value="HJA92202.1"/>
    <property type="molecule type" value="Genomic_DNA"/>
</dbReference>
<feature type="domain" description="Glycosyl hydrolases family 39 N-terminal catalytic" evidence="4">
    <location>
        <begin position="60"/>
        <end position="219"/>
    </location>
</feature>
<evidence type="ECO:0000256" key="3">
    <source>
        <dbReference type="ARBA" id="ARBA00023295"/>
    </source>
</evidence>
<evidence type="ECO:0000313" key="5">
    <source>
        <dbReference type="EMBL" id="HJA92202.1"/>
    </source>
</evidence>
<dbReference type="GO" id="GO:0004565">
    <property type="term" value="F:beta-galactosidase activity"/>
    <property type="evidence" value="ECO:0007669"/>
    <property type="project" value="UniProtKB-EC"/>
</dbReference>
<dbReference type="Proteomes" id="UP000886858">
    <property type="component" value="Unassembled WGS sequence"/>
</dbReference>